<sequence length="157" mass="17691">MTLPPPQTSAPGLTEEQLQNEWDWLVGFVRVAEQLDWKVWEGWWTQDAFMQFGNIPRLEGKDAIAGSHGKLYGPLESTHHDFIRYSVDVPLGLIYLSSNVTFKVKQDPHKREIKLPAIAVIHKKIGESQTTGCEIYCNMAPVMSVVQEVLGQKAETA</sequence>
<dbReference type="AlphaFoldDB" id="A0A0K6GCY4"/>
<dbReference type="InterPro" id="IPR032710">
    <property type="entry name" value="NTF2-like_dom_sf"/>
</dbReference>
<dbReference type="Proteomes" id="UP000044841">
    <property type="component" value="Unassembled WGS sequence"/>
</dbReference>
<reference evidence="1 2" key="1">
    <citation type="submission" date="2015-07" db="EMBL/GenBank/DDBJ databases">
        <authorList>
            <person name="Noorani M."/>
        </authorList>
    </citation>
    <scope>NUCLEOTIDE SEQUENCE [LARGE SCALE GENOMIC DNA]</scope>
    <source>
        <strain evidence="1">BBA 69670</strain>
    </source>
</reference>
<name>A0A0K6GCY4_9AGAM</name>
<evidence type="ECO:0000313" key="1">
    <source>
        <dbReference type="EMBL" id="CUA76452.1"/>
    </source>
</evidence>
<dbReference type="EMBL" id="CYGV01001689">
    <property type="protein sequence ID" value="CUA76452.1"/>
    <property type="molecule type" value="Genomic_DNA"/>
</dbReference>
<organism evidence="1 2">
    <name type="scientific">Rhizoctonia solani</name>
    <dbReference type="NCBI Taxonomy" id="456999"/>
    <lineage>
        <taxon>Eukaryota</taxon>
        <taxon>Fungi</taxon>
        <taxon>Dikarya</taxon>
        <taxon>Basidiomycota</taxon>
        <taxon>Agaricomycotina</taxon>
        <taxon>Agaricomycetes</taxon>
        <taxon>Cantharellales</taxon>
        <taxon>Ceratobasidiaceae</taxon>
        <taxon>Rhizoctonia</taxon>
    </lineage>
</organism>
<proteinExistence type="predicted"/>
<accession>A0A0K6GCY4</accession>
<keyword evidence="2" id="KW-1185">Reference proteome</keyword>
<protein>
    <recommendedName>
        <fullName evidence="3">SnoaL-like domain-containing protein</fullName>
    </recommendedName>
</protein>
<gene>
    <name evidence="1" type="ORF">RSOLAG22IIIB_06283</name>
</gene>
<dbReference type="SUPFAM" id="SSF54427">
    <property type="entry name" value="NTF2-like"/>
    <property type="match status" value="1"/>
</dbReference>
<evidence type="ECO:0008006" key="3">
    <source>
        <dbReference type="Google" id="ProtNLM"/>
    </source>
</evidence>
<evidence type="ECO:0000313" key="2">
    <source>
        <dbReference type="Proteomes" id="UP000044841"/>
    </source>
</evidence>